<dbReference type="InterPro" id="IPR055152">
    <property type="entry name" value="Transketolase-like_C_2"/>
</dbReference>
<reference evidence="12 13" key="1">
    <citation type="submission" date="2017-08" db="EMBL/GenBank/DDBJ databases">
        <title>Infants hospitalized years apart are colonized by the same room-sourced microbial strains.</title>
        <authorList>
            <person name="Brooks B."/>
            <person name="Olm M.R."/>
            <person name="Firek B.A."/>
            <person name="Baker R."/>
            <person name="Thomas B.C."/>
            <person name="Morowitz M.J."/>
            <person name="Banfield J.F."/>
        </authorList>
    </citation>
    <scope>NUCLEOTIDE SEQUENCE [LARGE SCALE GENOMIC DNA]</scope>
    <source>
        <strain evidence="12">S2_018_000_R2_104</strain>
    </source>
</reference>
<comment type="caution">
    <text evidence="12">The sequence shown here is derived from an EMBL/GenBank/DDBJ whole genome shotgun (WGS) entry which is preliminary data.</text>
</comment>
<protein>
    <recommendedName>
        <fullName evidence="4">transketolase</fullName>
        <ecNumber evidence="4">2.2.1.1</ecNumber>
    </recommendedName>
</protein>
<evidence type="ECO:0000256" key="1">
    <source>
        <dbReference type="ARBA" id="ARBA00001946"/>
    </source>
</evidence>
<gene>
    <name evidence="12" type="ORF">DI626_11740</name>
</gene>
<dbReference type="CDD" id="cd07033">
    <property type="entry name" value="TPP_PYR_DXS_TK_like"/>
    <property type="match status" value="1"/>
</dbReference>
<dbReference type="InterPro" id="IPR009014">
    <property type="entry name" value="Transketo_C/PFOR_II"/>
</dbReference>
<accession>A0A2W5B755</accession>
<evidence type="ECO:0000256" key="10">
    <source>
        <dbReference type="SAM" id="MobiDB-lite"/>
    </source>
</evidence>
<evidence type="ECO:0000256" key="5">
    <source>
        <dbReference type="ARBA" id="ARBA00022679"/>
    </source>
</evidence>
<feature type="domain" description="Transketolase-like pyrimidine-binding" evidence="11">
    <location>
        <begin position="104"/>
        <end position="275"/>
    </location>
</feature>
<dbReference type="InterPro" id="IPR005474">
    <property type="entry name" value="Transketolase_N"/>
</dbReference>
<dbReference type="GO" id="GO:0006098">
    <property type="term" value="P:pentose-phosphate shunt"/>
    <property type="evidence" value="ECO:0007669"/>
    <property type="project" value="TreeGrafter"/>
</dbReference>
<organism evidence="12 13">
    <name type="scientific">Micavibrio aeruginosavorus</name>
    <dbReference type="NCBI Taxonomy" id="349221"/>
    <lineage>
        <taxon>Bacteria</taxon>
        <taxon>Pseudomonadati</taxon>
        <taxon>Bdellovibrionota</taxon>
        <taxon>Bdellovibrionia</taxon>
        <taxon>Bdellovibrionales</taxon>
        <taxon>Pseudobdellovibrionaceae</taxon>
        <taxon>Micavibrio</taxon>
    </lineage>
</organism>
<dbReference type="Pfam" id="PF22613">
    <property type="entry name" value="Transketolase_C_1"/>
    <property type="match status" value="1"/>
</dbReference>
<evidence type="ECO:0000313" key="12">
    <source>
        <dbReference type="EMBL" id="PZO79005.1"/>
    </source>
</evidence>
<evidence type="ECO:0000256" key="7">
    <source>
        <dbReference type="ARBA" id="ARBA00022842"/>
    </source>
</evidence>
<name>A0A2W5B755_9BACT</name>
<dbReference type="InterPro" id="IPR020826">
    <property type="entry name" value="Transketolase_BS"/>
</dbReference>
<dbReference type="SUPFAM" id="SSF52922">
    <property type="entry name" value="TK C-terminal domain-like"/>
    <property type="match status" value="1"/>
</dbReference>
<dbReference type="Gene3D" id="3.40.50.970">
    <property type="match status" value="2"/>
</dbReference>
<dbReference type="PANTHER" id="PTHR43522:SF2">
    <property type="entry name" value="TRANSKETOLASE 1-RELATED"/>
    <property type="match status" value="1"/>
</dbReference>
<dbReference type="EMBL" id="QFNK01000369">
    <property type="protein sequence ID" value="PZO79005.1"/>
    <property type="molecule type" value="Genomic_DNA"/>
</dbReference>
<dbReference type="Pfam" id="PF00456">
    <property type="entry name" value="Transketolase_N"/>
    <property type="match status" value="1"/>
</dbReference>
<dbReference type="Pfam" id="PF02779">
    <property type="entry name" value="Transket_pyr"/>
    <property type="match status" value="1"/>
</dbReference>
<comment type="cofactor">
    <cofactor evidence="2">
        <name>thiamine diphosphate</name>
        <dbReference type="ChEBI" id="CHEBI:58937"/>
    </cofactor>
</comment>
<evidence type="ECO:0000313" key="13">
    <source>
        <dbReference type="Proteomes" id="UP000249557"/>
    </source>
</evidence>
<dbReference type="Proteomes" id="UP000249557">
    <property type="component" value="Unassembled WGS sequence"/>
</dbReference>
<dbReference type="SUPFAM" id="SSF52518">
    <property type="entry name" value="Thiamin diphosphate-binding fold (THDP-binding)"/>
    <property type="match status" value="2"/>
</dbReference>
<dbReference type="GO" id="GO:0046872">
    <property type="term" value="F:metal ion binding"/>
    <property type="evidence" value="ECO:0007669"/>
    <property type="project" value="UniProtKB-KW"/>
</dbReference>
<dbReference type="Gene3D" id="3.40.50.920">
    <property type="match status" value="1"/>
</dbReference>
<keyword evidence="8" id="KW-0786">Thiamine pyrophosphate</keyword>
<comment type="cofactor">
    <cofactor evidence="1">
        <name>Mg(2+)</name>
        <dbReference type="ChEBI" id="CHEBI:18420"/>
    </cofactor>
</comment>
<evidence type="ECO:0000259" key="11">
    <source>
        <dbReference type="SMART" id="SM00861"/>
    </source>
</evidence>
<keyword evidence="5 12" id="KW-0808">Transferase</keyword>
<proteinExistence type="inferred from homology"/>
<evidence type="ECO:0000256" key="3">
    <source>
        <dbReference type="ARBA" id="ARBA00007131"/>
    </source>
</evidence>
<dbReference type="EC" id="2.2.1.1" evidence="4"/>
<dbReference type="InterPro" id="IPR029061">
    <property type="entry name" value="THDP-binding"/>
</dbReference>
<dbReference type="GO" id="GO:0004802">
    <property type="term" value="F:transketolase activity"/>
    <property type="evidence" value="ECO:0007669"/>
    <property type="project" value="UniProtKB-EC"/>
</dbReference>
<keyword evidence="6" id="KW-0479">Metal-binding</keyword>
<sequence length="408" mass="43520">GFGAPSFEGKPAAHGAITGDEEISNTRKQLGWDHAPFEVPSMVLDDWRAIGAKGAEIYKAWTEKLEKSGKADALRKAFAGDVADEAAAILQSVKDAFINDKPKLATRQTSGECLEKLIPAFSQMIGGSADLTGSNNTKTKASKVITKTDYSGNYVNYGVREHGMAAIMNGLALHGGIIPYAGTFMQFADYARPAIRLAALMKQRVIHVLTHDSIGLGEDGPTHQPVEHLAALRAIPNCYVYRPCDGVETAECWELALAHKNAPAVLSLTRQGVGTVRNDAGENKSARGAYILKESNGAPKVTIFASGSEVEIALAAAEKLGDSTRVVSVPSMDLFFEQDQAYIDSLCKNDSVKIAVEAAVRFGWDAIIGREGLFIGMKGFGDSAPAGVLYKHFGITAEAVMMAVQKAL</sequence>
<dbReference type="InterPro" id="IPR005475">
    <property type="entry name" value="Transketolase-like_Pyr-bd"/>
</dbReference>
<dbReference type="SMART" id="SM00861">
    <property type="entry name" value="Transket_pyr"/>
    <property type="match status" value="1"/>
</dbReference>
<dbReference type="InterPro" id="IPR033247">
    <property type="entry name" value="Transketolase_fam"/>
</dbReference>
<dbReference type="GO" id="GO:0005829">
    <property type="term" value="C:cytosol"/>
    <property type="evidence" value="ECO:0007669"/>
    <property type="project" value="TreeGrafter"/>
</dbReference>
<evidence type="ECO:0000256" key="6">
    <source>
        <dbReference type="ARBA" id="ARBA00022723"/>
    </source>
</evidence>
<evidence type="ECO:0000256" key="9">
    <source>
        <dbReference type="ARBA" id="ARBA00049473"/>
    </source>
</evidence>
<dbReference type="PANTHER" id="PTHR43522">
    <property type="entry name" value="TRANSKETOLASE"/>
    <property type="match status" value="1"/>
</dbReference>
<dbReference type="FunFam" id="3.40.50.970:FF:000003">
    <property type="entry name" value="Transketolase"/>
    <property type="match status" value="1"/>
</dbReference>
<evidence type="ECO:0000256" key="8">
    <source>
        <dbReference type="ARBA" id="ARBA00023052"/>
    </source>
</evidence>
<feature type="region of interest" description="Disordered" evidence="10">
    <location>
        <begin position="1"/>
        <end position="20"/>
    </location>
</feature>
<comment type="catalytic activity">
    <reaction evidence="9">
        <text>D-sedoheptulose 7-phosphate + D-glyceraldehyde 3-phosphate = aldehydo-D-ribose 5-phosphate + D-xylulose 5-phosphate</text>
        <dbReference type="Rhea" id="RHEA:10508"/>
        <dbReference type="ChEBI" id="CHEBI:57483"/>
        <dbReference type="ChEBI" id="CHEBI:57737"/>
        <dbReference type="ChEBI" id="CHEBI:58273"/>
        <dbReference type="ChEBI" id="CHEBI:59776"/>
        <dbReference type="EC" id="2.2.1.1"/>
    </reaction>
</comment>
<comment type="similarity">
    <text evidence="3">Belongs to the transketolase family.</text>
</comment>
<keyword evidence="7" id="KW-0460">Magnesium</keyword>
<evidence type="ECO:0000256" key="4">
    <source>
        <dbReference type="ARBA" id="ARBA00013152"/>
    </source>
</evidence>
<dbReference type="AlphaFoldDB" id="A0A2W5B755"/>
<evidence type="ECO:0000256" key="2">
    <source>
        <dbReference type="ARBA" id="ARBA00001964"/>
    </source>
</evidence>
<feature type="non-terminal residue" evidence="12">
    <location>
        <position position="1"/>
    </location>
</feature>
<dbReference type="PROSITE" id="PS00802">
    <property type="entry name" value="TRANSKETOLASE_2"/>
    <property type="match status" value="1"/>
</dbReference>